<dbReference type="OrthoDB" id="6914293at2759"/>
<accession>A0A8S0YRB0</accession>
<evidence type="ECO:0000313" key="4">
    <source>
        <dbReference type="Proteomes" id="UP000494106"/>
    </source>
</evidence>
<feature type="signal peptide" evidence="2">
    <location>
        <begin position="1"/>
        <end position="15"/>
    </location>
</feature>
<evidence type="ECO:0000256" key="2">
    <source>
        <dbReference type="SAM" id="SignalP"/>
    </source>
</evidence>
<keyword evidence="4" id="KW-1185">Reference proteome</keyword>
<sequence length="106" mass="12231">MNLVYVALLVHTVRCVDIQFKVNSFDIKLETQKREYKFRALTTMAYGQHSNQTNVTAEKISKNTEKSNKTNEDLECTSQDSENKQVEAVLSDMMNQLTLVKLKKEI</sequence>
<keyword evidence="2" id="KW-0732">Signal</keyword>
<reference evidence="3 4" key="1">
    <citation type="submission" date="2020-04" db="EMBL/GenBank/DDBJ databases">
        <authorList>
            <person name="Wallbank WR R."/>
            <person name="Pardo Diaz C."/>
            <person name="Kozak K."/>
            <person name="Martin S."/>
            <person name="Jiggins C."/>
            <person name="Moest M."/>
            <person name="Warren A I."/>
            <person name="Byers J.R.P. K."/>
            <person name="Montejo-Kovacevich G."/>
            <person name="Yen C E."/>
        </authorList>
    </citation>
    <scope>NUCLEOTIDE SEQUENCE [LARGE SCALE GENOMIC DNA]</scope>
</reference>
<evidence type="ECO:0000256" key="1">
    <source>
        <dbReference type="SAM" id="MobiDB-lite"/>
    </source>
</evidence>
<dbReference type="EMBL" id="CADEBC010000079">
    <property type="protein sequence ID" value="CAB3222027.1"/>
    <property type="molecule type" value="Genomic_DNA"/>
</dbReference>
<evidence type="ECO:0000313" key="3">
    <source>
        <dbReference type="EMBL" id="CAB3222027.1"/>
    </source>
</evidence>
<name>A0A8S0YRB0_ARCPL</name>
<feature type="compositionally biased region" description="Basic and acidic residues" evidence="1">
    <location>
        <begin position="59"/>
        <end position="72"/>
    </location>
</feature>
<feature type="chain" id="PRO_5035805437" evidence="2">
    <location>
        <begin position="16"/>
        <end position="106"/>
    </location>
</feature>
<dbReference type="Proteomes" id="UP000494106">
    <property type="component" value="Unassembled WGS sequence"/>
</dbReference>
<protein>
    <submittedName>
        <fullName evidence="3">Uncharacterized protein</fullName>
    </submittedName>
</protein>
<organism evidence="3 4">
    <name type="scientific">Arctia plantaginis</name>
    <name type="common">Wood tiger moth</name>
    <name type="synonym">Phalaena plantaginis</name>
    <dbReference type="NCBI Taxonomy" id="874455"/>
    <lineage>
        <taxon>Eukaryota</taxon>
        <taxon>Metazoa</taxon>
        <taxon>Ecdysozoa</taxon>
        <taxon>Arthropoda</taxon>
        <taxon>Hexapoda</taxon>
        <taxon>Insecta</taxon>
        <taxon>Pterygota</taxon>
        <taxon>Neoptera</taxon>
        <taxon>Endopterygota</taxon>
        <taxon>Lepidoptera</taxon>
        <taxon>Glossata</taxon>
        <taxon>Ditrysia</taxon>
        <taxon>Noctuoidea</taxon>
        <taxon>Erebidae</taxon>
        <taxon>Arctiinae</taxon>
        <taxon>Arctia</taxon>
    </lineage>
</organism>
<gene>
    <name evidence="3" type="ORF">APLA_LOCUS769</name>
</gene>
<feature type="region of interest" description="Disordered" evidence="1">
    <location>
        <begin position="54"/>
        <end position="82"/>
    </location>
</feature>
<proteinExistence type="predicted"/>
<dbReference type="AlphaFoldDB" id="A0A8S0YRB0"/>
<comment type="caution">
    <text evidence="3">The sequence shown here is derived from an EMBL/GenBank/DDBJ whole genome shotgun (WGS) entry which is preliminary data.</text>
</comment>